<comment type="caution">
    <text evidence="1">The sequence shown here is derived from an EMBL/GenBank/DDBJ whole genome shotgun (WGS) entry which is preliminary data.</text>
</comment>
<reference evidence="1 2" key="1">
    <citation type="journal article" date="2022" name="Allergy">
        <title>Genome assembly and annotation of Periplaneta americana reveal a comprehensive cockroach allergen profile.</title>
        <authorList>
            <person name="Wang L."/>
            <person name="Xiong Q."/>
            <person name="Saelim N."/>
            <person name="Wang L."/>
            <person name="Nong W."/>
            <person name="Wan A.T."/>
            <person name="Shi M."/>
            <person name="Liu X."/>
            <person name="Cao Q."/>
            <person name="Hui J.H.L."/>
            <person name="Sookrung N."/>
            <person name="Leung T.F."/>
            <person name="Tungtrongchitr A."/>
            <person name="Tsui S.K.W."/>
        </authorList>
    </citation>
    <scope>NUCLEOTIDE SEQUENCE [LARGE SCALE GENOMIC DNA]</scope>
    <source>
        <strain evidence="1">PWHHKU_190912</strain>
    </source>
</reference>
<dbReference type="Proteomes" id="UP001148838">
    <property type="component" value="Unassembled WGS sequence"/>
</dbReference>
<dbReference type="EMBL" id="JAJSOF020000025">
    <property type="protein sequence ID" value="KAJ4434858.1"/>
    <property type="molecule type" value="Genomic_DNA"/>
</dbReference>
<keyword evidence="2" id="KW-1185">Reference proteome</keyword>
<evidence type="ECO:0000313" key="1">
    <source>
        <dbReference type="EMBL" id="KAJ4434858.1"/>
    </source>
</evidence>
<protein>
    <submittedName>
        <fullName evidence="1">Uncharacterized protein</fullName>
    </submittedName>
</protein>
<organism evidence="1 2">
    <name type="scientific">Periplaneta americana</name>
    <name type="common">American cockroach</name>
    <name type="synonym">Blatta americana</name>
    <dbReference type="NCBI Taxonomy" id="6978"/>
    <lineage>
        <taxon>Eukaryota</taxon>
        <taxon>Metazoa</taxon>
        <taxon>Ecdysozoa</taxon>
        <taxon>Arthropoda</taxon>
        <taxon>Hexapoda</taxon>
        <taxon>Insecta</taxon>
        <taxon>Pterygota</taxon>
        <taxon>Neoptera</taxon>
        <taxon>Polyneoptera</taxon>
        <taxon>Dictyoptera</taxon>
        <taxon>Blattodea</taxon>
        <taxon>Blattoidea</taxon>
        <taxon>Blattidae</taxon>
        <taxon>Blattinae</taxon>
        <taxon>Periplaneta</taxon>
    </lineage>
</organism>
<evidence type="ECO:0000313" key="2">
    <source>
        <dbReference type="Proteomes" id="UP001148838"/>
    </source>
</evidence>
<name>A0ABQ8SLI0_PERAM</name>
<sequence length="213" mass="24379">MNVSGISEEVNLCYTDLRRGQGFQSPGSHVCTQDPSRATSSSESELIVKYNRNEETDKWILKTKQDNSSLYSLKHNDVDDKQFSPSYKKGQKKSAIIRLEILRGSFCPRVALQAFLRIRMIVHHLEQFNGGRRTCNLNASLFRWLDDDLRPERPIEVTIPENVAAVQEAIEEDRRITHRQSEELNIFVSTFHLIVNELAITQVLYALGATVTE</sequence>
<proteinExistence type="predicted"/>
<accession>A0ABQ8SLI0</accession>
<gene>
    <name evidence="1" type="ORF">ANN_23429</name>
</gene>